<dbReference type="OrthoDB" id="3877861at2"/>
<keyword evidence="3" id="KW-1185">Reference proteome</keyword>
<protein>
    <submittedName>
        <fullName evidence="2">Uncharacterized protein</fullName>
    </submittedName>
</protein>
<dbReference type="AlphaFoldDB" id="A0A5N8VRA2"/>
<dbReference type="RefSeq" id="WP_152895373.1">
    <property type="nucleotide sequence ID" value="NZ_VJZD01000368.1"/>
</dbReference>
<evidence type="ECO:0000313" key="2">
    <source>
        <dbReference type="EMBL" id="MPY37817.1"/>
    </source>
</evidence>
<feature type="region of interest" description="Disordered" evidence="1">
    <location>
        <begin position="313"/>
        <end position="333"/>
    </location>
</feature>
<reference evidence="2 3" key="1">
    <citation type="submission" date="2019-07" db="EMBL/GenBank/DDBJ databases">
        <title>New species of Amycolatopsis and Streptomyces.</title>
        <authorList>
            <person name="Duangmal K."/>
            <person name="Teo W.F.A."/>
            <person name="Lipun K."/>
        </authorList>
    </citation>
    <scope>NUCLEOTIDE SEQUENCE [LARGE SCALE GENOMIC DNA]</scope>
    <source>
        <strain evidence="2 3">NBRC 109810</strain>
    </source>
</reference>
<comment type="caution">
    <text evidence="2">The sequence shown here is derived from an EMBL/GenBank/DDBJ whole genome shotgun (WGS) entry which is preliminary data.</text>
</comment>
<proteinExistence type="predicted"/>
<dbReference type="EMBL" id="VJZD01000368">
    <property type="protein sequence ID" value="MPY37817.1"/>
    <property type="molecule type" value="Genomic_DNA"/>
</dbReference>
<name>A0A5N8VRA2_9ACTN</name>
<sequence>MALGEAQRLAGQVALRGQDERQPVPLLVTEHSLGVARVHEISFPQGDPPQGDGERGRGAGSFADQVLRELGAAYPDLVALLAELYPGNARWRNTDHFLTVLHNTREVSAGLSHQSMASNLAAMLDNGLRIGVDQWTPFGRRRIEIRVQAALTTGEYLGRRTEQRGRFSAPRSDSLGAQRSSGRCWQVGVEGADSLRDGAQGTAGMPLQAETAAAGVRYGRRTESESGFALAGGDEVTSITTGGADWYRYGVRFTVHSGGHWRPRQWLRGVPSGHLLGTQAFVSADLDRTLIGPGAPGGEQAAAGRGEVVLSVPVETPAPPPSRGPRSRRCRCPRRAPAPWRWERRNGWTAWPHSKVTFEPRPRSILAHPHTTLDVTQGPQLLDMARRVLDRAAGGSWQFRLEGTEGRDEGDLPLLLESRIANFGTTSAPLGGHWSLLSAAPYLDRTTMLGYRTTLLESGLTAVGRPVKMTACWPMRRAVRSVRSRRCAAWSWTGRRSSMSRSWRR</sequence>
<organism evidence="2 3">
    <name type="scientific">Streptomyces adustus</name>
    <dbReference type="NCBI Taxonomy" id="1609272"/>
    <lineage>
        <taxon>Bacteria</taxon>
        <taxon>Bacillati</taxon>
        <taxon>Actinomycetota</taxon>
        <taxon>Actinomycetes</taxon>
        <taxon>Kitasatosporales</taxon>
        <taxon>Streptomycetaceae</taxon>
        <taxon>Streptomyces</taxon>
    </lineage>
</organism>
<evidence type="ECO:0000256" key="1">
    <source>
        <dbReference type="SAM" id="MobiDB-lite"/>
    </source>
</evidence>
<accession>A0A5N8VRA2</accession>
<gene>
    <name evidence="2" type="ORF">FNH09_43395</name>
</gene>
<dbReference type="Proteomes" id="UP000325849">
    <property type="component" value="Unassembled WGS sequence"/>
</dbReference>
<evidence type="ECO:0000313" key="3">
    <source>
        <dbReference type="Proteomes" id="UP000325849"/>
    </source>
</evidence>